<accession>A0ABZ2LSL7</accession>
<protein>
    <recommendedName>
        <fullName evidence="4">WD40 repeat protein</fullName>
    </recommendedName>
</protein>
<dbReference type="InterPro" id="IPR011659">
    <property type="entry name" value="WD40"/>
</dbReference>
<dbReference type="Gene3D" id="2.120.10.30">
    <property type="entry name" value="TolB, C-terminal domain"/>
    <property type="match status" value="2"/>
</dbReference>
<evidence type="ECO:0000313" key="3">
    <source>
        <dbReference type="Proteomes" id="UP001370348"/>
    </source>
</evidence>
<organism evidence="2 3">
    <name type="scientific">Pendulispora albinea</name>
    <dbReference type="NCBI Taxonomy" id="2741071"/>
    <lineage>
        <taxon>Bacteria</taxon>
        <taxon>Pseudomonadati</taxon>
        <taxon>Myxococcota</taxon>
        <taxon>Myxococcia</taxon>
        <taxon>Myxococcales</taxon>
        <taxon>Sorangiineae</taxon>
        <taxon>Pendulisporaceae</taxon>
        <taxon>Pendulispora</taxon>
    </lineage>
</organism>
<dbReference type="EMBL" id="CP089984">
    <property type="protein sequence ID" value="WXB11952.1"/>
    <property type="molecule type" value="Genomic_DNA"/>
</dbReference>
<dbReference type="PROSITE" id="PS51257">
    <property type="entry name" value="PROKAR_LIPOPROTEIN"/>
    <property type="match status" value="1"/>
</dbReference>
<proteinExistence type="predicted"/>
<reference evidence="2 3" key="1">
    <citation type="submission" date="2021-12" db="EMBL/GenBank/DDBJ databases">
        <title>Discovery of the Pendulisporaceae a myxobacterial family with distinct sporulation behavior and unique specialized metabolism.</title>
        <authorList>
            <person name="Garcia R."/>
            <person name="Popoff A."/>
            <person name="Bader C.D."/>
            <person name="Loehr J."/>
            <person name="Walesch S."/>
            <person name="Walt C."/>
            <person name="Boldt J."/>
            <person name="Bunk B."/>
            <person name="Haeckl F.J.F.P.J."/>
            <person name="Gunesch A.P."/>
            <person name="Birkelbach J."/>
            <person name="Nuebel U."/>
            <person name="Pietschmann T."/>
            <person name="Bach T."/>
            <person name="Mueller R."/>
        </authorList>
    </citation>
    <scope>NUCLEOTIDE SEQUENCE [LARGE SCALE GENOMIC DNA]</scope>
    <source>
        <strain evidence="2 3">MSr11954</strain>
    </source>
</reference>
<name>A0ABZ2LSL7_9BACT</name>
<feature type="signal peptide" evidence="1">
    <location>
        <begin position="1"/>
        <end position="29"/>
    </location>
</feature>
<evidence type="ECO:0008006" key="4">
    <source>
        <dbReference type="Google" id="ProtNLM"/>
    </source>
</evidence>
<keyword evidence="1" id="KW-0732">Signal</keyword>
<dbReference type="RefSeq" id="WP_394821568.1">
    <property type="nucleotide sequence ID" value="NZ_CP089984.1"/>
</dbReference>
<dbReference type="Pfam" id="PF07676">
    <property type="entry name" value="PD40"/>
    <property type="match status" value="3"/>
</dbReference>
<feature type="chain" id="PRO_5047078635" description="WD40 repeat protein" evidence="1">
    <location>
        <begin position="30"/>
        <end position="343"/>
    </location>
</feature>
<gene>
    <name evidence="2" type="ORF">LZC94_29360</name>
</gene>
<keyword evidence="3" id="KW-1185">Reference proteome</keyword>
<evidence type="ECO:0000256" key="1">
    <source>
        <dbReference type="SAM" id="SignalP"/>
    </source>
</evidence>
<dbReference type="SUPFAM" id="SSF82171">
    <property type="entry name" value="DPP6 N-terminal domain-like"/>
    <property type="match status" value="1"/>
</dbReference>
<dbReference type="InterPro" id="IPR011042">
    <property type="entry name" value="6-blade_b-propeller_TolB-like"/>
</dbReference>
<evidence type="ECO:0000313" key="2">
    <source>
        <dbReference type="EMBL" id="WXB11952.1"/>
    </source>
</evidence>
<sequence>MRDAPHSFSTPLWIGLTALIGAAVGAGCAADAPDAHVAPDATSTPIPAQTSAALDATESANLDVASKVADLAAGRCPTARIFAPGVISTPASEGRLVLTADGQTAYFHRFLANENRLVVFESRRDPRRDVWSEPVAASFSNTAFNDFDPFVTLDGKYIYFSSDRPTDGGSTARPDWEIWRAPRTRTGWGAPVHLGPEVNTPDNELFPSTTDDGTLYFNSDRQGGFGAWDIYHARRKGSGFEPAVNAGPGINTANWEFNPMPSPDGRFIFFGSIGRTDSFGGADIYTSVKRDGQWLPSKNAGPCINTAQEEFHPSFAWARGSLLFVRSATPEDQGDAYELTFGR</sequence>
<dbReference type="Proteomes" id="UP001370348">
    <property type="component" value="Chromosome"/>
</dbReference>